<dbReference type="InterPro" id="IPR019734">
    <property type="entry name" value="TPR_rpt"/>
</dbReference>
<dbReference type="Proteomes" id="UP000197138">
    <property type="component" value="Unassembled WGS sequence"/>
</dbReference>
<dbReference type="PANTHER" id="PTHR47337">
    <property type="entry name" value="TETRATRICOPEPTIDE REPEAT (TPR)-LIKE SUPERFAMILY PROTEIN"/>
    <property type="match status" value="1"/>
</dbReference>
<dbReference type="Pfam" id="PF00856">
    <property type="entry name" value="SET"/>
    <property type="match status" value="1"/>
</dbReference>
<dbReference type="Gene3D" id="6.10.140.2220">
    <property type="match status" value="1"/>
</dbReference>
<gene>
    <name evidence="5" type="ORF">CDL15_Pgr004001</name>
</gene>
<keyword evidence="3" id="KW-0862">Zinc</keyword>
<name>A0A218WPV2_PUNGR</name>
<dbReference type="EMBL" id="MTKT01003769">
    <property type="protein sequence ID" value="OWM74498.1"/>
    <property type="molecule type" value="Genomic_DNA"/>
</dbReference>
<dbReference type="InterPro" id="IPR046341">
    <property type="entry name" value="SET_dom_sf"/>
</dbReference>
<dbReference type="Gene3D" id="1.25.40.10">
    <property type="entry name" value="Tetratricopeptide repeat domain"/>
    <property type="match status" value="2"/>
</dbReference>
<reference evidence="6" key="1">
    <citation type="journal article" date="2017" name="Plant J.">
        <title>The pomegranate (Punica granatum L.) genome and the genomics of punicalagin biosynthesis.</title>
        <authorList>
            <person name="Qin G."/>
            <person name="Xu C."/>
            <person name="Ming R."/>
            <person name="Tang H."/>
            <person name="Guyot R."/>
            <person name="Kramer E.M."/>
            <person name="Hu Y."/>
            <person name="Yi X."/>
            <person name="Qi Y."/>
            <person name="Xu X."/>
            <person name="Gao Z."/>
            <person name="Pan H."/>
            <person name="Jian J."/>
            <person name="Tian Y."/>
            <person name="Yue Z."/>
            <person name="Xu Y."/>
        </authorList>
    </citation>
    <scope>NUCLEOTIDE SEQUENCE [LARGE SCALE GENOMIC DNA]</scope>
    <source>
        <strain evidence="6">cv. Dabenzi</strain>
    </source>
</reference>
<dbReference type="PROSITE" id="PS50280">
    <property type="entry name" value="SET"/>
    <property type="match status" value="1"/>
</dbReference>
<evidence type="ECO:0000256" key="1">
    <source>
        <dbReference type="ARBA" id="ARBA00022723"/>
    </source>
</evidence>
<dbReference type="SUPFAM" id="SSF48452">
    <property type="entry name" value="TPR-like"/>
    <property type="match status" value="1"/>
</dbReference>
<dbReference type="PANTHER" id="PTHR47337:SF1">
    <property type="entry name" value="TETRATRICOPEPTIDE REPEAT (TPR)-LIKE SUPERFAMILY PROTEIN"/>
    <property type="match status" value="1"/>
</dbReference>
<feature type="domain" description="SET" evidence="4">
    <location>
        <begin position="214"/>
        <end position="520"/>
    </location>
</feature>
<proteinExistence type="predicted"/>
<organism evidence="5 6">
    <name type="scientific">Punica granatum</name>
    <name type="common">Pomegranate</name>
    <dbReference type="NCBI Taxonomy" id="22663"/>
    <lineage>
        <taxon>Eukaryota</taxon>
        <taxon>Viridiplantae</taxon>
        <taxon>Streptophyta</taxon>
        <taxon>Embryophyta</taxon>
        <taxon>Tracheophyta</taxon>
        <taxon>Spermatophyta</taxon>
        <taxon>Magnoliopsida</taxon>
        <taxon>eudicotyledons</taxon>
        <taxon>Gunneridae</taxon>
        <taxon>Pentapetalae</taxon>
        <taxon>rosids</taxon>
        <taxon>malvids</taxon>
        <taxon>Myrtales</taxon>
        <taxon>Lythraceae</taxon>
        <taxon>Punica</taxon>
    </lineage>
</organism>
<dbReference type="GO" id="GO:0008270">
    <property type="term" value="F:zinc ion binding"/>
    <property type="evidence" value="ECO:0007669"/>
    <property type="project" value="UniProtKB-KW"/>
</dbReference>
<evidence type="ECO:0000256" key="3">
    <source>
        <dbReference type="ARBA" id="ARBA00022833"/>
    </source>
</evidence>
<dbReference type="InterPro" id="IPR011990">
    <property type="entry name" value="TPR-like_helical_dom_sf"/>
</dbReference>
<dbReference type="SMART" id="SM00028">
    <property type="entry name" value="TPR"/>
    <property type="match status" value="4"/>
</dbReference>
<evidence type="ECO:0000313" key="5">
    <source>
        <dbReference type="EMBL" id="OWM74498.1"/>
    </source>
</evidence>
<dbReference type="InterPro" id="IPR001214">
    <property type="entry name" value="SET_dom"/>
</dbReference>
<keyword evidence="1" id="KW-0479">Metal-binding</keyword>
<comment type="caution">
    <text evidence="5">The sequence shown here is derived from an EMBL/GenBank/DDBJ whole genome shotgun (WGS) entry which is preliminary data.</text>
</comment>
<dbReference type="Gene3D" id="2.170.270.10">
    <property type="entry name" value="SET domain"/>
    <property type="match status" value="2"/>
</dbReference>
<evidence type="ECO:0000259" key="4">
    <source>
        <dbReference type="PROSITE" id="PS50280"/>
    </source>
</evidence>
<dbReference type="SUPFAM" id="SSF82199">
    <property type="entry name" value="SET domain"/>
    <property type="match status" value="1"/>
</dbReference>
<keyword evidence="2" id="KW-0863">Zinc-finger</keyword>
<dbReference type="AlphaFoldDB" id="A0A218WPV2"/>
<evidence type="ECO:0000256" key="2">
    <source>
        <dbReference type="ARBA" id="ARBA00022771"/>
    </source>
</evidence>
<evidence type="ECO:0000313" key="6">
    <source>
        <dbReference type="Proteomes" id="UP000197138"/>
    </source>
</evidence>
<sequence>MEILKSLVPDRLKQRVTISTSGDLLSSSSSLVDFLLPLQEFQFVIEDLADPRRALCAKKKDAAVELKQKGNRCYSSGSYSVALSYYSKALRVAPLEAEDKEKDLVSVLYVNRAAVLYKLDRPVECKRDCDRALRSSPSYAKAWYWRGKANAALEDYGNAVSDLKIANFMETSSAGKKQIESELLIDSEKLTGGPSSLCCNNDDISLNLDEKCEVELECVVTPDKGRGMVSKGEVPPSSLVHIEEPYAAVILKQSRDSNCHYCFDELPADPIPCTLCSIPLYCSENCQVKAGGRILRNRKAAIGNHGDIPRDLKIYIEDVTTEKINEKNLGQFQEHEHECSGANWAAVLPPELVLAGRIIVKALQERGDFLDNPEPKQPLDVCYSYSELPIDTKLESHIYSILLLCCLQRCCSFEIPVNAVSVSRTIILFSQIKVNSMAVVRMKSSDFHCLQDPFGKDLSCIGVNTSSIEQVKVGQAIYARGSLFNHSCKPNIHIYFLSRNLYIRSTEQVSKGHPLELSYGPQTGQRTCQDRLKFLKEEYSFQCRCSGCSTLNLSDLALNAFHCTDPDCNGIVIETEQVYSERNKSQHSVYSERNKSQHSVTINPKSLEPYLEIENLNNLDFEPRGDAQQENVGYCLKCRSYCDLRSPRAAADKAWANIGRLQDKVAAGEMSGNLLHSASESLHLLRLRLHSCNKRIAEAEDILAQAFCMIGDFQSASNHCCASIEILEKLYGPDHIAIGYELLKLLSIKMGSGYLTHPEIADRLGMIFNSYYGPHADKLFPYLRSLRREIGKSAS</sequence>
<dbReference type="Pfam" id="PF01753">
    <property type="entry name" value="zf-MYND"/>
    <property type="match status" value="1"/>
</dbReference>
<dbReference type="InterPro" id="IPR002893">
    <property type="entry name" value="Znf_MYND"/>
</dbReference>
<protein>
    <recommendedName>
        <fullName evidence="4">SET domain-containing protein</fullName>
    </recommendedName>
</protein>
<accession>A0A218WPV2</accession>
<dbReference type="SUPFAM" id="SSF144232">
    <property type="entry name" value="HIT/MYND zinc finger-like"/>
    <property type="match status" value="1"/>
</dbReference>